<reference evidence="2" key="1">
    <citation type="submission" date="2014-10" db="EMBL/GenBank/DDBJ databases">
        <authorList>
            <person name="King R."/>
        </authorList>
    </citation>
    <scope>NUCLEOTIDE SEQUENCE [LARGE SCALE GENOMIC DNA]</scope>
    <source>
        <strain evidence="2">A3/5</strain>
    </source>
</reference>
<dbReference type="EMBL" id="LN649229">
    <property type="protein sequence ID" value="CEI66125.1"/>
    <property type="molecule type" value="Genomic_DNA"/>
</dbReference>
<organism evidence="1 2">
    <name type="scientific">Fusarium venenatum</name>
    <dbReference type="NCBI Taxonomy" id="56646"/>
    <lineage>
        <taxon>Eukaryota</taxon>
        <taxon>Fungi</taxon>
        <taxon>Dikarya</taxon>
        <taxon>Ascomycota</taxon>
        <taxon>Pezizomycotina</taxon>
        <taxon>Sordariomycetes</taxon>
        <taxon>Hypocreomycetidae</taxon>
        <taxon>Hypocreales</taxon>
        <taxon>Nectriaceae</taxon>
        <taxon>Fusarium</taxon>
    </lineage>
</organism>
<name>A0A2L2TYN8_9HYPO</name>
<evidence type="ECO:0000313" key="2">
    <source>
        <dbReference type="Proteomes" id="UP000245910"/>
    </source>
</evidence>
<dbReference type="Proteomes" id="UP000245910">
    <property type="component" value="Chromosome I"/>
</dbReference>
<dbReference type="AlphaFoldDB" id="A0A2L2TYN8"/>
<keyword evidence="2" id="KW-1185">Reference proteome</keyword>
<proteinExistence type="predicted"/>
<accession>A0A2L2TYN8</accession>
<sequence>MAHRQPVAGARKAAVLDCEPGFPWSVESRACFITTSGPTGTSSEQWHVPPPDYFNEICPTRFPWMTISCLTENHLARA</sequence>
<evidence type="ECO:0000313" key="1">
    <source>
        <dbReference type="EMBL" id="CEI66125.1"/>
    </source>
</evidence>
<protein>
    <submittedName>
        <fullName evidence="1">Uncharacterized protein</fullName>
    </submittedName>
</protein>